<evidence type="ECO:0000313" key="2">
    <source>
        <dbReference type="Proteomes" id="UP001607069"/>
    </source>
</evidence>
<dbReference type="GO" id="GO:0003677">
    <property type="term" value="F:DNA binding"/>
    <property type="evidence" value="ECO:0007669"/>
    <property type="project" value="UniProtKB-KW"/>
</dbReference>
<dbReference type="EMBL" id="JBIHMK010000064">
    <property type="protein sequence ID" value="MFH0249938.1"/>
    <property type="molecule type" value="Genomic_DNA"/>
</dbReference>
<dbReference type="RefSeq" id="WP_279950807.1">
    <property type="nucleotide sequence ID" value="NZ_BAABEN010000001.1"/>
</dbReference>
<keyword evidence="1" id="KW-0238">DNA-binding</keyword>
<keyword evidence="2" id="KW-1185">Reference proteome</keyword>
<dbReference type="PANTHER" id="PTHR38479">
    <property type="entry name" value="LMO0824 PROTEIN"/>
    <property type="match status" value="1"/>
</dbReference>
<protein>
    <submittedName>
        <fullName evidence="1">Winged helix DNA-binding domain-containing protein</fullName>
    </submittedName>
</protein>
<dbReference type="Proteomes" id="UP001607069">
    <property type="component" value="Unassembled WGS sequence"/>
</dbReference>
<reference evidence="1 2" key="1">
    <citation type="submission" date="2024-10" db="EMBL/GenBank/DDBJ databases">
        <authorList>
            <person name="Cho J.-C."/>
        </authorList>
    </citation>
    <scope>NUCLEOTIDE SEQUENCE [LARGE SCALE GENOMIC DNA]</scope>
    <source>
        <strain evidence="1 2">KCTC29696</strain>
    </source>
</reference>
<comment type="caution">
    <text evidence="1">The sequence shown here is derived from an EMBL/GenBank/DDBJ whole genome shotgun (WGS) entry which is preliminary data.</text>
</comment>
<organism evidence="1 2">
    <name type="scientific">Streptomyces chitinivorans</name>
    <dbReference type="NCBI Taxonomy" id="1257027"/>
    <lineage>
        <taxon>Bacteria</taxon>
        <taxon>Bacillati</taxon>
        <taxon>Actinomycetota</taxon>
        <taxon>Actinomycetes</taxon>
        <taxon>Kitasatosporales</taxon>
        <taxon>Streptomycetaceae</taxon>
        <taxon>Streptomyces</taxon>
    </lineage>
</organism>
<dbReference type="InterPro" id="IPR009351">
    <property type="entry name" value="AlkZ-like"/>
</dbReference>
<accession>A0ABW7HVL6</accession>
<dbReference type="PANTHER" id="PTHR38479:SF2">
    <property type="entry name" value="WINGED HELIX DNA-BINDING DOMAIN-CONTAINING PROTEIN"/>
    <property type="match status" value="1"/>
</dbReference>
<dbReference type="Pfam" id="PF06224">
    <property type="entry name" value="AlkZ-like"/>
    <property type="match status" value="1"/>
</dbReference>
<evidence type="ECO:0000313" key="1">
    <source>
        <dbReference type="EMBL" id="MFH0249938.1"/>
    </source>
</evidence>
<gene>
    <name evidence="1" type="ORF">ACG5V6_17145</name>
</gene>
<sequence>MPTHASSVPVLGRRALNRALLARQLLLQKSGMTALEAMEHLVGLQAQSPKAPYVGLWTRLEDFRHDEVSELLTSRRAVRIALLRGTVHLVSARDCLALRPLLQPLFDRGVLPTYGKDLAGLDPREVADAGMALLADGPRSAAELGKLLRERWPDRPPSVLANVFRFMEALVQTPPRGVWGASGQPVYAHAEEWLGGPLADGASPHSMVLRYLAAFGPATVQDVQTWSGLTQLREITEELRPRLRTARTEDGAELLDVPGAPLPDPDTPVPPCFVAEFDNLILSHADRSRVISDRARKAIYTKNAQIPGTFLVDGFVHGKWKITQQRRAATLTLTPFSPLRAADAQALTAAGAELLAFAADRAETFDVRIEQPLD</sequence>
<proteinExistence type="predicted"/>
<name>A0ABW7HVL6_9ACTN</name>